<evidence type="ECO:0000256" key="1">
    <source>
        <dbReference type="SAM" id="MobiDB-lite"/>
    </source>
</evidence>
<dbReference type="EMBL" id="FNEK01000003">
    <property type="protein sequence ID" value="SDI43686.1"/>
    <property type="molecule type" value="Genomic_DNA"/>
</dbReference>
<evidence type="ECO:0000313" key="3">
    <source>
        <dbReference type="Proteomes" id="UP000199382"/>
    </source>
</evidence>
<accession>A0A1G8KJY4</accession>
<dbReference type="RefSeq" id="WP_093148600.1">
    <property type="nucleotide sequence ID" value="NZ_FNEK01000003.1"/>
</dbReference>
<feature type="region of interest" description="Disordered" evidence="1">
    <location>
        <begin position="88"/>
        <end position="112"/>
    </location>
</feature>
<dbReference type="STRING" id="571298.SAMN04488026_100311"/>
<dbReference type="Proteomes" id="UP000199382">
    <property type="component" value="Unassembled WGS sequence"/>
</dbReference>
<feature type="compositionally biased region" description="Basic and acidic residues" evidence="1">
    <location>
        <begin position="88"/>
        <end position="106"/>
    </location>
</feature>
<reference evidence="2 3" key="1">
    <citation type="submission" date="2016-10" db="EMBL/GenBank/DDBJ databases">
        <authorList>
            <person name="de Groot N.N."/>
        </authorList>
    </citation>
    <scope>NUCLEOTIDE SEQUENCE [LARGE SCALE GENOMIC DNA]</scope>
    <source>
        <strain evidence="2 3">DSM 25294</strain>
    </source>
</reference>
<sequence length="112" mass="12925">MDRIEASRRVWEACRQDPLLRDAINILLAEARDARTELDAMAAQYHARDLGKTGGRPRVIDWARVFALDATLDSGIHRKSERAARIRRKMKEEGLSPVPSHDELQRRLPTRR</sequence>
<dbReference type="AlphaFoldDB" id="A0A1G8KJY4"/>
<organism evidence="2 3">
    <name type="scientific">Aliiruegeria lutimaris</name>
    <dbReference type="NCBI Taxonomy" id="571298"/>
    <lineage>
        <taxon>Bacteria</taxon>
        <taxon>Pseudomonadati</taxon>
        <taxon>Pseudomonadota</taxon>
        <taxon>Alphaproteobacteria</taxon>
        <taxon>Rhodobacterales</taxon>
        <taxon>Roseobacteraceae</taxon>
        <taxon>Aliiruegeria</taxon>
    </lineage>
</organism>
<protein>
    <submittedName>
        <fullName evidence="2">Uncharacterized protein</fullName>
    </submittedName>
</protein>
<evidence type="ECO:0000313" key="2">
    <source>
        <dbReference type="EMBL" id="SDI43686.1"/>
    </source>
</evidence>
<name>A0A1G8KJY4_9RHOB</name>
<keyword evidence="3" id="KW-1185">Reference proteome</keyword>
<gene>
    <name evidence="2" type="ORF">SAMN04488026_100311</name>
</gene>
<proteinExistence type="predicted"/>